<sequence>MRPVIGIIPSRDEGGRYTVHRDYLDAVEAAGGLPVVIGYAEADQDVRRRLLLIDGLLLTGGGDLDPASFGEAPHPSLGTVEPERDAFELALARLAAAMGLPLFGICRGAQLLNVAFGGDLHQDLPAQWRGPLVMHMQRGPRSWPAHAVTVAPDSRLGAIVGAERLRVNSFHHQAIRRVAPGWRAVAWSDDGVIEAIERPDGPLALGVQWHAEALAAAGAWEQRRLFAAFVEAARASADRTSPDEAVPSGERPGIGRTDQADRRGDQAEKR</sequence>
<dbReference type="GO" id="GO:0005829">
    <property type="term" value="C:cytosol"/>
    <property type="evidence" value="ECO:0007669"/>
    <property type="project" value="TreeGrafter"/>
</dbReference>
<dbReference type="GO" id="GO:0033969">
    <property type="term" value="F:gamma-glutamyl-gamma-aminobutyrate hydrolase activity"/>
    <property type="evidence" value="ECO:0007669"/>
    <property type="project" value="TreeGrafter"/>
</dbReference>
<evidence type="ECO:0000256" key="1">
    <source>
        <dbReference type="SAM" id="MobiDB-lite"/>
    </source>
</evidence>
<evidence type="ECO:0000313" key="3">
    <source>
        <dbReference type="Proteomes" id="UP000748108"/>
    </source>
</evidence>
<gene>
    <name evidence="2" type="ORF">KM312_11960</name>
</gene>
<protein>
    <submittedName>
        <fullName evidence="2">Gamma-glutamyl-gamma-aminobutyrate hydrolase family protein</fullName>
    </submittedName>
</protein>
<dbReference type="InterPro" id="IPR011697">
    <property type="entry name" value="Peptidase_C26"/>
</dbReference>
<reference evidence="2" key="1">
    <citation type="journal article" date="2021" name="Microbiology">
        <title>Metagenomic Analysis of the Microbial Community in the Underground Coal Fire Area (Kemerovo Region, Russia) Revealed Predominance of Thermophilic Members of the Phyla Deinococcus-thermus, Aquificae, and Firmicutes.</title>
        <authorList>
            <person name="Kadnikov V."/>
            <person name="Mardanov A.V."/>
            <person name="Beletsky A.V."/>
            <person name="Karnachuk O.V."/>
            <person name="Ravin N.V."/>
        </authorList>
    </citation>
    <scope>NUCLEOTIDE SEQUENCE</scope>
    <source>
        <strain evidence="2">RBS10-49</strain>
    </source>
</reference>
<dbReference type="GO" id="GO:0006598">
    <property type="term" value="P:polyamine catabolic process"/>
    <property type="evidence" value="ECO:0007669"/>
    <property type="project" value="TreeGrafter"/>
</dbReference>
<name>A0A947CZI7_HYDSH</name>
<feature type="region of interest" description="Disordered" evidence="1">
    <location>
        <begin position="234"/>
        <end position="270"/>
    </location>
</feature>
<dbReference type="AlphaFoldDB" id="A0A947CZI7"/>
<organism evidence="2 3">
    <name type="scientific">Hydrogenibacillus schlegelii</name>
    <name type="common">Bacillus schlegelii</name>
    <dbReference type="NCBI Taxonomy" id="1484"/>
    <lineage>
        <taxon>Bacteria</taxon>
        <taxon>Bacillati</taxon>
        <taxon>Bacillota</taxon>
        <taxon>Bacilli</taxon>
        <taxon>Bacillales</taxon>
        <taxon>Bacillales Family X. Incertae Sedis</taxon>
        <taxon>Hydrogenibacillus</taxon>
    </lineage>
</organism>
<evidence type="ECO:0000313" key="2">
    <source>
        <dbReference type="EMBL" id="MBT9283332.1"/>
    </source>
</evidence>
<dbReference type="CDD" id="cd01745">
    <property type="entry name" value="GATase1_2"/>
    <property type="match status" value="1"/>
</dbReference>
<dbReference type="Proteomes" id="UP000748108">
    <property type="component" value="Unassembled WGS sequence"/>
</dbReference>
<feature type="compositionally biased region" description="Basic and acidic residues" evidence="1">
    <location>
        <begin position="258"/>
        <end position="270"/>
    </location>
</feature>
<keyword evidence="2" id="KW-0378">Hydrolase</keyword>
<dbReference type="FunFam" id="3.40.50.880:FF:000030">
    <property type="entry name" value="Gamma-glutamyl-gamma-aminobutyrate hydrolase PuuD"/>
    <property type="match status" value="1"/>
</dbReference>
<accession>A0A947CZI7</accession>
<proteinExistence type="predicted"/>
<dbReference type="PROSITE" id="PS51273">
    <property type="entry name" value="GATASE_TYPE_1"/>
    <property type="match status" value="1"/>
</dbReference>
<dbReference type="SUPFAM" id="SSF52317">
    <property type="entry name" value="Class I glutamine amidotransferase-like"/>
    <property type="match status" value="1"/>
</dbReference>
<comment type="caution">
    <text evidence="2">The sequence shown here is derived from an EMBL/GenBank/DDBJ whole genome shotgun (WGS) entry which is preliminary data.</text>
</comment>
<dbReference type="InterPro" id="IPR044668">
    <property type="entry name" value="PuuD-like"/>
</dbReference>
<dbReference type="Pfam" id="PF07722">
    <property type="entry name" value="Peptidase_C26"/>
    <property type="match status" value="1"/>
</dbReference>
<dbReference type="PANTHER" id="PTHR43235:SF1">
    <property type="entry name" value="GLUTAMINE AMIDOTRANSFERASE PB2B2.05-RELATED"/>
    <property type="match status" value="1"/>
</dbReference>
<dbReference type="PANTHER" id="PTHR43235">
    <property type="entry name" value="GLUTAMINE AMIDOTRANSFERASE PB2B2.05-RELATED"/>
    <property type="match status" value="1"/>
</dbReference>
<dbReference type="InterPro" id="IPR029062">
    <property type="entry name" value="Class_I_gatase-like"/>
</dbReference>
<dbReference type="Gene3D" id="3.40.50.880">
    <property type="match status" value="1"/>
</dbReference>
<dbReference type="EMBL" id="JAHHQF010000089">
    <property type="protein sequence ID" value="MBT9283332.1"/>
    <property type="molecule type" value="Genomic_DNA"/>
</dbReference>